<evidence type="ECO:0000313" key="4">
    <source>
        <dbReference type="Proteomes" id="UP000245762"/>
    </source>
</evidence>
<evidence type="ECO:0000256" key="1">
    <source>
        <dbReference type="SAM" id="Phobius"/>
    </source>
</evidence>
<evidence type="ECO:0000259" key="2">
    <source>
        <dbReference type="Pfam" id="PF07853"/>
    </source>
</evidence>
<keyword evidence="1" id="KW-1133">Transmembrane helix</keyword>
<dbReference type="Pfam" id="PF07853">
    <property type="entry name" value="DUF1648"/>
    <property type="match status" value="1"/>
</dbReference>
<protein>
    <recommendedName>
        <fullName evidence="2">DUF1648 domain-containing protein</fullName>
    </recommendedName>
</protein>
<dbReference type="InterPro" id="IPR012867">
    <property type="entry name" value="DUF1648"/>
</dbReference>
<sequence length="172" mass="19757">MNILRKKPKIEVKPTTTDKKLVLIGWVIVILNFVVVLLFYFDLPETIPVHFNLKGEINGFGSKSILWIIPSISASIYMAMSILVLKMKPYYMNYPVKVTEKNAKELYALGIRMLTVMNLTTVIIFLITTLIFVFKIKGIFDTIDTETLIGLWIAIALLPFIYVFKMFNVSKQ</sequence>
<accession>A0A316KY98</accession>
<name>A0A316KY98_9FLAO</name>
<dbReference type="Proteomes" id="UP000245762">
    <property type="component" value="Unassembled WGS sequence"/>
</dbReference>
<keyword evidence="1" id="KW-0812">Transmembrane</keyword>
<dbReference type="OrthoDB" id="9808690at2"/>
<feature type="transmembrane region" description="Helical" evidence="1">
    <location>
        <begin position="106"/>
        <end position="136"/>
    </location>
</feature>
<organism evidence="3 4">
    <name type="scientific">Flagellimonas aquimarina</name>
    <dbReference type="NCBI Taxonomy" id="2201895"/>
    <lineage>
        <taxon>Bacteria</taxon>
        <taxon>Pseudomonadati</taxon>
        <taxon>Bacteroidota</taxon>
        <taxon>Flavobacteriia</taxon>
        <taxon>Flavobacteriales</taxon>
        <taxon>Flavobacteriaceae</taxon>
        <taxon>Flagellimonas</taxon>
    </lineage>
</organism>
<gene>
    <name evidence="3" type="ORF">DKG77_07180</name>
</gene>
<dbReference type="EMBL" id="QGEG01000002">
    <property type="protein sequence ID" value="PWL38068.1"/>
    <property type="molecule type" value="Genomic_DNA"/>
</dbReference>
<feature type="transmembrane region" description="Helical" evidence="1">
    <location>
        <begin position="65"/>
        <end position="85"/>
    </location>
</feature>
<reference evidence="3 4" key="1">
    <citation type="submission" date="2018-05" db="EMBL/GenBank/DDBJ databases">
        <title>Complete genome sequence of Flagellimonas aquimarina ECD12 isolated from seaweed Ecklonia cava.</title>
        <authorList>
            <person name="Choi S."/>
            <person name="Seong C."/>
        </authorList>
    </citation>
    <scope>NUCLEOTIDE SEQUENCE [LARGE SCALE GENOMIC DNA]</scope>
    <source>
        <strain evidence="3 4">ECD12</strain>
    </source>
</reference>
<proteinExistence type="predicted"/>
<comment type="caution">
    <text evidence="3">The sequence shown here is derived from an EMBL/GenBank/DDBJ whole genome shotgun (WGS) entry which is preliminary data.</text>
</comment>
<feature type="transmembrane region" description="Helical" evidence="1">
    <location>
        <begin position="148"/>
        <end position="167"/>
    </location>
</feature>
<dbReference type="AlphaFoldDB" id="A0A316KY98"/>
<feature type="domain" description="DUF1648" evidence="2">
    <location>
        <begin position="27"/>
        <end position="72"/>
    </location>
</feature>
<keyword evidence="4" id="KW-1185">Reference proteome</keyword>
<keyword evidence="1" id="KW-0472">Membrane</keyword>
<dbReference type="RefSeq" id="WP_109661701.1">
    <property type="nucleotide sequence ID" value="NZ_QGEG01000002.1"/>
</dbReference>
<evidence type="ECO:0000313" key="3">
    <source>
        <dbReference type="EMBL" id="PWL38068.1"/>
    </source>
</evidence>
<feature type="transmembrane region" description="Helical" evidence="1">
    <location>
        <begin position="21"/>
        <end position="41"/>
    </location>
</feature>